<reference evidence="3" key="1">
    <citation type="journal article" date="2019" name="Int. J. Syst. Evol. Microbiol.">
        <title>The Global Catalogue of Microorganisms (GCM) 10K type strain sequencing project: providing services to taxonomists for standard genome sequencing and annotation.</title>
        <authorList>
            <consortium name="The Broad Institute Genomics Platform"/>
            <consortium name="The Broad Institute Genome Sequencing Center for Infectious Disease"/>
            <person name="Wu L."/>
            <person name="Ma J."/>
        </authorList>
    </citation>
    <scope>NUCLEOTIDE SEQUENCE [LARGE SCALE GENOMIC DNA]</scope>
    <source>
        <strain evidence="3">CCM 7435</strain>
    </source>
</reference>
<dbReference type="EMBL" id="JBHUHD010000001">
    <property type="protein sequence ID" value="MFD2142858.1"/>
    <property type="molecule type" value="Genomic_DNA"/>
</dbReference>
<gene>
    <name evidence="2" type="ORF">ACFSNC_20825</name>
</gene>
<evidence type="ECO:0000313" key="3">
    <source>
        <dbReference type="Proteomes" id="UP001597299"/>
    </source>
</evidence>
<name>A0ABW4Z351_9HYPH</name>
<sequence>MTAALGTIYTLEEAADRLRTTPRMVARLARRYGRCARIGREYRFSEGDLAALWDAIRLPAKEPWAHHATKQQVEQAYADIAAHAKKARDARLAARQALRNRTTP</sequence>
<dbReference type="RefSeq" id="WP_213356190.1">
    <property type="nucleotide sequence ID" value="NZ_JAHBGB010000044.1"/>
</dbReference>
<proteinExistence type="predicted"/>
<organism evidence="2 3">
    <name type="scientific">Ancylobacter oerskovii</name>
    <dbReference type="NCBI Taxonomy" id="459519"/>
    <lineage>
        <taxon>Bacteria</taxon>
        <taxon>Pseudomonadati</taxon>
        <taxon>Pseudomonadota</taxon>
        <taxon>Alphaproteobacteria</taxon>
        <taxon>Hyphomicrobiales</taxon>
        <taxon>Xanthobacteraceae</taxon>
        <taxon>Ancylobacter</taxon>
    </lineage>
</organism>
<dbReference type="Pfam" id="PF12728">
    <property type="entry name" value="HTH_17"/>
    <property type="match status" value="1"/>
</dbReference>
<keyword evidence="3" id="KW-1185">Reference proteome</keyword>
<comment type="caution">
    <text evidence="2">The sequence shown here is derived from an EMBL/GenBank/DDBJ whole genome shotgun (WGS) entry which is preliminary data.</text>
</comment>
<evidence type="ECO:0000313" key="2">
    <source>
        <dbReference type="EMBL" id="MFD2142858.1"/>
    </source>
</evidence>
<evidence type="ECO:0000259" key="1">
    <source>
        <dbReference type="Pfam" id="PF12728"/>
    </source>
</evidence>
<accession>A0ABW4Z351</accession>
<dbReference type="InterPro" id="IPR041657">
    <property type="entry name" value="HTH_17"/>
</dbReference>
<dbReference type="Proteomes" id="UP001597299">
    <property type="component" value="Unassembled WGS sequence"/>
</dbReference>
<feature type="domain" description="Helix-turn-helix" evidence="1">
    <location>
        <begin position="9"/>
        <end position="53"/>
    </location>
</feature>
<protein>
    <submittedName>
        <fullName evidence="2">Helix-turn-helix domain-containing protein</fullName>
    </submittedName>
</protein>